<evidence type="ECO:0000256" key="3">
    <source>
        <dbReference type="SAM" id="Phobius"/>
    </source>
</evidence>
<keyword evidence="1" id="KW-0479">Metal-binding</keyword>
<feature type="domain" description="Calcineurin-like phosphoesterase" evidence="4">
    <location>
        <begin position="65"/>
        <end position="108"/>
    </location>
</feature>
<evidence type="ECO:0000313" key="6">
    <source>
        <dbReference type="Proteomes" id="UP000199695"/>
    </source>
</evidence>
<reference evidence="5 6" key="1">
    <citation type="submission" date="2016-10" db="EMBL/GenBank/DDBJ databases">
        <authorList>
            <person name="de Groot N.N."/>
        </authorList>
    </citation>
    <scope>NUCLEOTIDE SEQUENCE [LARGE SCALE GENOMIC DNA]</scope>
    <source>
        <strain evidence="5 6">DSM 46701</strain>
    </source>
</reference>
<dbReference type="InterPro" id="IPR051158">
    <property type="entry name" value="Metallophosphoesterase_sf"/>
</dbReference>
<keyword evidence="3" id="KW-0812">Transmembrane</keyword>
<evidence type="ECO:0000256" key="1">
    <source>
        <dbReference type="ARBA" id="ARBA00022723"/>
    </source>
</evidence>
<dbReference type="GO" id="GO:0016020">
    <property type="term" value="C:membrane"/>
    <property type="evidence" value="ECO:0007669"/>
    <property type="project" value="GOC"/>
</dbReference>
<sequence>MSKTNISLNKNLTRRNFLKKSFLTFASLTGISGISYSFFFERLNIEIKEIKITSERVPISFRGKRIVHISDIHFGFFLGIEELSEITAEINRIKPDLICFTGDLIDDEFNGTQATQVSEI</sequence>
<dbReference type="GO" id="GO:0008758">
    <property type="term" value="F:UDP-2,3-diacylglucosamine hydrolase activity"/>
    <property type="evidence" value="ECO:0007669"/>
    <property type="project" value="TreeGrafter"/>
</dbReference>
<dbReference type="GO" id="GO:0046872">
    <property type="term" value="F:metal ion binding"/>
    <property type="evidence" value="ECO:0007669"/>
    <property type="project" value="UniProtKB-KW"/>
</dbReference>
<accession>A0A1H8GYA3</accession>
<evidence type="ECO:0000313" key="5">
    <source>
        <dbReference type="EMBL" id="SEN48983.1"/>
    </source>
</evidence>
<keyword evidence="3" id="KW-0472">Membrane</keyword>
<dbReference type="SUPFAM" id="SSF56300">
    <property type="entry name" value="Metallo-dependent phosphatases"/>
    <property type="match status" value="1"/>
</dbReference>
<dbReference type="Proteomes" id="UP000199695">
    <property type="component" value="Unassembled WGS sequence"/>
</dbReference>
<evidence type="ECO:0000259" key="4">
    <source>
        <dbReference type="Pfam" id="PF00149"/>
    </source>
</evidence>
<name>A0A1H8GYA3_9BACL</name>
<dbReference type="RefSeq" id="WP_089970477.1">
    <property type="nucleotide sequence ID" value="NZ_FOCQ01000012.1"/>
</dbReference>
<gene>
    <name evidence="5" type="ORF">SAMN05444955_112131</name>
</gene>
<dbReference type="Pfam" id="PF00149">
    <property type="entry name" value="Metallophos"/>
    <property type="match status" value="1"/>
</dbReference>
<dbReference type="InterPro" id="IPR004843">
    <property type="entry name" value="Calcineurin-like_PHP"/>
</dbReference>
<dbReference type="InterPro" id="IPR029052">
    <property type="entry name" value="Metallo-depent_PP-like"/>
</dbReference>
<dbReference type="OrthoDB" id="9780884at2"/>
<protein>
    <recommendedName>
        <fullName evidence="4">Calcineurin-like phosphoesterase domain-containing protein</fullName>
    </recommendedName>
</protein>
<organism evidence="5 6">
    <name type="scientific">Lihuaxuella thermophila</name>
    <dbReference type="NCBI Taxonomy" id="1173111"/>
    <lineage>
        <taxon>Bacteria</taxon>
        <taxon>Bacillati</taxon>
        <taxon>Bacillota</taxon>
        <taxon>Bacilli</taxon>
        <taxon>Bacillales</taxon>
        <taxon>Thermoactinomycetaceae</taxon>
        <taxon>Lihuaxuella</taxon>
    </lineage>
</organism>
<dbReference type="PANTHER" id="PTHR31302">
    <property type="entry name" value="TRANSMEMBRANE PROTEIN WITH METALLOPHOSPHOESTERASE DOMAIN-RELATED"/>
    <property type="match status" value="1"/>
</dbReference>
<dbReference type="EMBL" id="FOCQ01000012">
    <property type="protein sequence ID" value="SEN48983.1"/>
    <property type="molecule type" value="Genomic_DNA"/>
</dbReference>
<keyword evidence="3" id="KW-1133">Transmembrane helix</keyword>
<dbReference type="AlphaFoldDB" id="A0A1H8GYA3"/>
<feature type="transmembrane region" description="Helical" evidence="3">
    <location>
        <begin position="21"/>
        <end position="40"/>
    </location>
</feature>
<evidence type="ECO:0000256" key="2">
    <source>
        <dbReference type="ARBA" id="ARBA00022801"/>
    </source>
</evidence>
<dbReference type="STRING" id="1173111.SAMN05444955_112131"/>
<dbReference type="Gene3D" id="3.60.21.10">
    <property type="match status" value="1"/>
</dbReference>
<dbReference type="GO" id="GO:0009245">
    <property type="term" value="P:lipid A biosynthetic process"/>
    <property type="evidence" value="ECO:0007669"/>
    <property type="project" value="TreeGrafter"/>
</dbReference>
<keyword evidence="6" id="KW-1185">Reference proteome</keyword>
<dbReference type="PANTHER" id="PTHR31302:SF31">
    <property type="entry name" value="PHOSPHODIESTERASE YAEI"/>
    <property type="match status" value="1"/>
</dbReference>
<keyword evidence="2" id="KW-0378">Hydrolase</keyword>
<proteinExistence type="predicted"/>